<dbReference type="Gene3D" id="6.20.50.110">
    <property type="entry name" value="Methyltransferase, zinc-binding domain"/>
    <property type="match status" value="1"/>
</dbReference>
<gene>
    <name evidence="3" type="ORF">QCO44_03925</name>
</gene>
<dbReference type="Pfam" id="PF08484">
    <property type="entry name" value="Methyltransf_14"/>
    <property type="match status" value="1"/>
</dbReference>
<name>A0ABV3X3M8_9FIRM</name>
<reference evidence="3 4" key="1">
    <citation type="submission" date="2023-04" db="EMBL/GenBank/DDBJ databases">
        <title>Genome Sequence of Selenomonas sputigena ATCC 33150.</title>
        <authorList>
            <person name="Miller D.P."/>
            <person name="Anvari S."/>
            <person name="Polson S.W."/>
            <person name="Macdonald M."/>
            <person name="Mcdowell J.V."/>
        </authorList>
    </citation>
    <scope>NUCLEOTIDE SEQUENCE [LARGE SCALE GENOMIC DNA]</scope>
    <source>
        <strain evidence="3 4">ATCC 33150</strain>
    </source>
</reference>
<organism evidence="3 4">
    <name type="scientific">Selenomonas sputigena</name>
    <dbReference type="NCBI Taxonomy" id="69823"/>
    <lineage>
        <taxon>Bacteria</taxon>
        <taxon>Bacillati</taxon>
        <taxon>Bacillota</taxon>
        <taxon>Negativicutes</taxon>
        <taxon>Selenomonadales</taxon>
        <taxon>Selenomonadaceae</taxon>
        <taxon>Selenomonas</taxon>
    </lineage>
</organism>
<evidence type="ECO:0000259" key="2">
    <source>
        <dbReference type="Pfam" id="PF08484"/>
    </source>
</evidence>
<evidence type="ECO:0000313" key="4">
    <source>
        <dbReference type="Proteomes" id="UP001559623"/>
    </source>
</evidence>
<keyword evidence="3" id="KW-0489">Methyltransferase</keyword>
<sequence length="381" mass="42619">MEETEMKCRCCGEEMPKEPLLAYRDMPKSAQFFPDAGNVAEEKGVDLLLCQCPFCGLLQLAGEPVPYYREVIRATRVSPEMHGFRVKQFRDFLHRYDLLGKRIVEIGCGGGEFLQMMQEARATVYGIEYSAALAAQARSEGHTVHQLYLEAGAERIPEAPYDAFYCLSFLEHSPEPGAFLRRIAGNLTSGAHGLVEVPDVDMVLRENLYSEFIQDHLSYFTKDTFCRLLEQNGFEVLSCGTIWHGYVLSAEVRKRRIVDVSGFLAQQEKVKKSVAAFLTEMEEKGRKTAVWGAGHQALADLAMLDMKERIVCVLDSADFKQNKFTPATHIPIAAPAELKKGEIGAVLVIAGSYSNEICRILETEHPEIVRAVLQEDGVERA</sequence>
<comment type="caution">
    <text evidence="3">The sequence shown here is derived from an EMBL/GenBank/DDBJ whole genome shotgun (WGS) entry which is preliminary data.</text>
</comment>
<proteinExistence type="predicted"/>
<protein>
    <submittedName>
        <fullName evidence="3">Class I SAM-dependent methyltransferase</fullName>
    </submittedName>
</protein>
<dbReference type="PANTHER" id="PTHR43861">
    <property type="entry name" value="TRANS-ACONITATE 2-METHYLTRANSFERASE-RELATED"/>
    <property type="match status" value="1"/>
</dbReference>
<dbReference type="Gene3D" id="3.40.50.150">
    <property type="entry name" value="Vaccinia Virus protein VP39"/>
    <property type="match status" value="1"/>
</dbReference>
<feature type="domain" description="C-methyltransferase" evidence="2">
    <location>
        <begin position="261"/>
        <end position="361"/>
    </location>
</feature>
<dbReference type="Proteomes" id="UP001559623">
    <property type="component" value="Unassembled WGS sequence"/>
</dbReference>
<evidence type="ECO:0000313" key="3">
    <source>
        <dbReference type="EMBL" id="MEX5284792.1"/>
    </source>
</evidence>
<dbReference type="InterPro" id="IPR029063">
    <property type="entry name" value="SAM-dependent_MTases_sf"/>
</dbReference>
<dbReference type="SUPFAM" id="SSF53335">
    <property type="entry name" value="S-adenosyl-L-methionine-dependent methyltransferases"/>
    <property type="match status" value="1"/>
</dbReference>
<accession>A0ABV3X3M8</accession>
<dbReference type="Gene3D" id="3.40.50.720">
    <property type="entry name" value="NAD(P)-binding Rossmann-like Domain"/>
    <property type="match status" value="1"/>
</dbReference>
<dbReference type="InterPro" id="IPR038576">
    <property type="entry name" value="Methyltransf_Zn-bd_dom_put_sf"/>
</dbReference>
<keyword evidence="1" id="KW-0808">Transferase</keyword>
<keyword evidence="4" id="KW-1185">Reference proteome</keyword>
<dbReference type="PANTHER" id="PTHR43861:SF3">
    <property type="entry name" value="PUTATIVE (AFU_ORTHOLOGUE AFUA_2G14390)-RELATED"/>
    <property type="match status" value="1"/>
</dbReference>
<dbReference type="GO" id="GO:0032259">
    <property type="term" value="P:methylation"/>
    <property type="evidence" value="ECO:0007669"/>
    <property type="project" value="UniProtKB-KW"/>
</dbReference>
<dbReference type="GO" id="GO:0008168">
    <property type="term" value="F:methyltransferase activity"/>
    <property type="evidence" value="ECO:0007669"/>
    <property type="project" value="UniProtKB-KW"/>
</dbReference>
<dbReference type="RefSeq" id="WP_368846514.1">
    <property type="nucleotide sequence ID" value="NZ_CP194411.1"/>
</dbReference>
<dbReference type="InterPro" id="IPR013691">
    <property type="entry name" value="MeTrfase_14"/>
</dbReference>
<dbReference type="CDD" id="cd02440">
    <property type="entry name" value="AdoMet_MTases"/>
    <property type="match status" value="1"/>
</dbReference>
<evidence type="ECO:0000256" key="1">
    <source>
        <dbReference type="ARBA" id="ARBA00022679"/>
    </source>
</evidence>
<dbReference type="Pfam" id="PF13489">
    <property type="entry name" value="Methyltransf_23"/>
    <property type="match status" value="1"/>
</dbReference>
<dbReference type="EMBL" id="JARVLH010000002">
    <property type="protein sequence ID" value="MEX5284792.1"/>
    <property type="molecule type" value="Genomic_DNA"/>
</dbReference>